<keyword evidence="11" id="KW-1185">Reference proteome</keyword>
<keyword evidence="6 7" id="KW-0998">Cell outer membrane</keyword>
<feature type="domain" description="Secretin/TonB short N-terminal" evidence="8">
    <location>
        <begin position="68"/>
        <end position="117"/>
    </location>
</feature>
<dbReference type="PROSITE" id="PS52016">
    <property type="entry name" value="TONB_DEPENDENT_REC_3"/>
    <property type="match status" value="1"/>
</dbReference>
<dbReference type="OrthoDB" id="9768177at2"/>
<dbReference type="InterPro" id="IPR039426">
    <property type="entry name" value="TonB-dep_rcpt-like"/>
</dbReference>
<comment type="subcellular location">
    <subcellularLocation>
        <location evidence="1 7">Cell outer membrane</location>
        <topology evidence="1 7">Multi-pass membrane protein</topology>
    </subcellularLocation>
</comment>
<comment type="caution">
    <text evidence="10">The sequence shown here is derived from an EMBL/GenBank/DDBJ whole genome shotgun (WGS) entry which is preliminary data.</text>
</comment>
<dbReference type="NCBIfam" id="TIGR04057">
    <property type="entry name" value="SusC_RagA_signa"/>
    <property type="match status" value="1"/>
</dbReference>
<dbReference type="InterPro" id="IPR036942">
    <property type="entry name" value="Beta-barrel_TonB_sf"/>
</dbReference>
<gene>
    <name evidence="10" type="ORF">ECE50_016170</name>
</gene>
<proteinExistence type="inferred from homology"/>
<dbReference type="Gene3D" id="2.60.40.1120">
    <property type="entry name" value="Carboxypeptidase-like, regulatory domain"/>
    <property type="match status" value="1"/>
</dbReference>
<dbReference type="AlphaFoldDB" id="A0A433WFS6"/>
<dbReference type="EMBL" id="RIAR02000001">
    <property type="protein sequence ID" value="NSL88376.1"/>
    <property type="molecule type" value="Genomic_DNA"/>
</dbReference>
<accession>A0A433WFS6</accession>
<evidence type="ECO:0000256" key="7">
    <source>
        <dbReference type="PROSITE-ProRule" id="PRU01360"/>
    </source>
</evidence>
<name>A0A433WFS6_9BACT</name>
<evidence type="ECO:0000259" key="8">
    <source>
        <dbReference type="Pfam" id="PF07660"/>
    </source>
</evidence>
<dbReference type="InterPro" id="IPR037066">
    <property type="entry name" value="Plug_dom_sf"/>
</dbReference>
<keyword evidence="5 7" id="KW-0472">Membrane</keyword>
<protein>
    <submittedName>
        <fullName evidence="10">SusC/RagA family TonB-linked outer membrane protein</fullName>
    </submittedName>
</protein>
<dbReference type="InterPro" id="IPR012910">
    <property type="entry name" value="Plug_dom"/>
</dbReference>
<dbReference type="SUPFAM" id="SSF56935">
    <property type="entry name" value="Porins"/>
    <property type="match status" value="1"/>
</dbReference>
<dbReference type="InterPro" id="IPR023997">
    <property type="entry name" value="TonB-dep_OMP_SusC/RagA_CS"/>
</dbReference>
<dbReference type="Gene3D" id="2.170.130.10">
    <property type="entry name" value="TonB-dependent receptor, plug domain"/>
    <property type="match status" value="1"/>
</dbReference>
<keyword evidence="4 7" id="KW-0812">Transmembrane</keyword>
<keyword evidence="3 7" id="KW-1134">Transmembrane beta strand</keyword>
<dbReference type="Pfam" id="PF07660">
    <property type="entry name" value="STN"/>
    <property type="match status" value="1"/>
</dbReference>
<evidence type="ECO:0000256" key="5">
    <source>
        <dbReference type="ARBA" id="ARBA00023136"/>
    </source>
</evidence>
<keyword evidence="2 7" id="KW-0813">Transport</keyword>
<evidence type="ECO:0000313" key="10">
    <source>
        <dbReference type="EMBL" id="NSL88376.1"/>
    </source>
</evidence>
<dbReference type="Pfam" id="PF13715">
    <property type="entry name" value="CarbopepD_reg_2"/>
    <property type="match status" value="1"/>
</dbReference>
<dbReference type="InterPro" id="IPR023996">
    <property type="entry name" value="TonB-dep_OMP_SusC/RagA"/>
</dbReference>
<evidence type="ECO:0000256" key="4">
    <source>
        <dbReference type="ARBA" id="ARBA00022692"/>
    </source>
</evidence>
<dbReference type="Gene3D" id="2.40.170.20">
    <property type="entry name" value="TonB-dependent receptor, beta-barrel domain"/>
    <property type="match status" value="1"/>
</dbReference>
<evidence type="ECO:0000256" key="6">
    <source>
        <dbReference type="ARBA" id="ARBA00023237"/>
    </source>
</evidence>
<evidence type="ECO:0000313" key="11">
    <source>
        <dbReference type="Proteomes" id="UP000281028"/>
    </source>
</evidence>
<dbReference type="Proteomes" id="UP000281028">
    <property type="component" value="Unassembled WGS sequence"/>
</dbReference>
<reference evidence="10" key="1">
    <citation type="submission" date="2020-05" db="EMBL/GenBank/DDBJ databases">
        <title>Chitinophaga laudate sp. nov., isolated from a tropical peat swamp.</title>
        <authorList>
            <person name="Goh C.B.S."/>
            <person name="Lee M.S."/>
            <person name="Parimannan S."/>
            <person name="Pasbakhsh P."/>
            <person name="Yule C.M."/>
            <person name="Rajandas H."/>
            <person name="Loke S."/>
            <person name="Croft L."/>
            <person name="Tan J.B.L."/>
        </authorList>
    </citation>
    <scope>NUCLEOTIDE SEQUENCE</scope>
    <source>
        <strain evidence="10">Mgbs1</strain>
    </source>
</reference>
<feature type="domain" description="TonB-dependent receptor plug" evidence="9">
    <location>
        <begin position="227"/>
        <end position="346"/>
    </location>
</feature>
<dbReference type="GO" id="GO:0009279">
    <property type="term" value="C:cell outer membrane"/>
    <property type="evidence" value="ECO:0007669"/>
    <property type="project" value="UniProtKB-SubCell"/>
</dbReference>
<evidence type="ECO:0000256" key="2">
    <source>
        <dbReference type="ARBA" id="ARBA00022448"/>
    </source>
</evidence>
<dbReference type="Pfam" id="PF07715">
    <property type="entry name" value="Plug"/>
    <property type="match status" value="1"/>
</dbReference>
<comment type="similarity">
    <text evidence="7">Belongs to the TonB-dependent receptor family.</text>
</comment>
<dbReference type="InterPro" id="IPR008969">
    <property type="entry name" value="CarboxyPept-like_regulatory"/>
</dbReference>
<dbReference type="SUPFAM" id="SSF49464">
    <property type="entry name" value="Carboxypeptidase regulatory domain-like"/>
    <property type="match status" value="1"/>
</dbReference>
<sequence length="1229" mass="136293">MEKILRTAWYFSHRVLPKTFLFMKLTAILLTVCCMQISAKGYSQRVTLAEKNARLGKVFRAIKQQTGYAFFFDESWMRQAAAVTINVQDATLEKALDICFKNQPLTYSIVGNTIVVKQRETAADKVVAANTPPPAVIKGIIRDESQVPLAGVSIRIKGTTKGTTSTGTGEFSLQAEPGDVLIFSFIGYQQKEVVVGQSTTLSIVMQLASNELGNVVVTALGITKKDRKLGYAITKVNVDEVQSANNVSPIAALQGKVAGVNINLSGAAGAQASPSILIRGAKSLTKNASPIFVIDGMVIENNRVTPDELDNGSQLKNLNPDDYESITVLKGAAATSLYGSRGGNGAIVITTKKGKAGSGIGVSVSSTYQTQVIYDNGLPLQNLYGSGTPYYREGNFKPDGTQVNTSYSFGPKMDGSLHPAIYNAGKMVPYSAQPDNWKTFFQNGKYINNNISLSGGNERVTYRFSYSNLQNRGTLPNNEVNRNNFDFRTTGKINNIFSVEAGISYAMTDALNAYNQGRWEWPSGTNLGFLTYYAVPRNTDLGDWKSDYRNSDGSMRKTGYSLYDDVVQQAFNRFDKTNKKRSERSLLATVLLKAQINDWLDASAKANMNDWRTFYENKEGGGGAFGAGGSYGVGGNYSSSYNYLFMLHGARKLNKDMELDVRLINEYYGNGRQEEYSASTRGGLIVPDVFTLSNSLEDIRDNRAYKITPQNNRVIGAGAIVNLSYKDYLNLEITGRNDWVSSLTYPLIVKGGANNYSVFYPSVNLSWSFTDTWREQIPRWFTFGKLRASAAWVGNGTEPYYTNIGYLLTTVRDINGNSVNTSYEKDKDILPNYDYKPELQRSYELGTNLSFLDDFINLDLAWYRTNSTNQILKIRNSYETGYGFKRINAGNIQNEGIEVQLNVTPVRKKDLKVDLGVNFTRNRGTLKSLNDGMMEYEMMGNYEGASVYAYPGGPLGILTTDRSYREYDPATGLPIIKVGARATNASPDRKYDFQEYTWSQVRYNEKNPRTNIGRIEPDWIGGFNANIRWKQFTLFAQLDGRFGGLAYSGAYNYGMFRGALANTLQYRDAEHGGVERIDSYTGQKVYDGAVPDAVFAAGEKSPKTGENIGGMTFRQAYDKGLVEPWKAGSYYINTYGFSTNLDNGSVTKLSWLMLREVSLGYQIPQQWLHTIRLKSAGLRFTARNIAYLYNGLTGGQNPESLQSNDPFKPIINGAVPFSRNYAVTLNISL</sequence>
<evidence type="ECO:0000256" key="3">
    <source>
        <dbReference type="ARBA" id="ARBA00022452"/>
    </source>
</evidence>
<dbReference type="NCBIfam" id="TIGR04056">
    <property type="entry name" value="OMP_RagA_SusC"/>
    <property type="match status" value="1"/>
</dbReference>
<evidence type="ECO:0000259" key="9">
    <source>
        <dbReference type="Pfam" id="PF07715"/>
    </source>
</evidence>
<evidence type="ECO:0000256" key="1">
    <source>
        <dbReference type="ARBA" id="ARBA00004571"/>
    </source>
</evidence>
<organism evidence="10 11">
    <name type="scientific">Chitinophaga solisilvae</name>
    <dbReference type="NCBI Taxonomy" id="1233460"/>
    <lineage>
        <taxon>Bacteria</taxon>
        <taxon>Pseudomonadati</taxon>
        <taxon>Bacteroidota</taxon>
        <taxon>Chitinophagia</taxon>
        <taxon>Chitinophagales</taxon>
        <taxon>Chitinophagaceae</taxon>
        <taxon>Chitinophaga</taxon>
    </lineage>
</organism>
<dbReference type="InterPro" id="IPR011662">
    <property type="entry name" value="Secretin/TonB_short_N"/>
</dbReference>